<sequence>MTYVIGESCVDVKDRACIDECPVDCIYEGDRKLYINPVECIECGNCEPACPVDAIFPVQTCDVSQSRHIQDNSEFFSMVLAGRSEPLGAPGGAACVGRIGVDTALVAALPAQRTYPT</sequence>
<evidence type="ECO:0000256" key="6">
    <source>
        <dbReference type="ARBA" id="ARBA00022723"/>
    </source>
</evidence>
<accession>A0ABM9MKJ9</accession>
<comment type="cofactor">
    <cofactor evidence="12">
        <name>[3Fe-4S] cluster</name>
        <dbReference type="ChEBI" id="CHEBI:21137"/>
    </cofactor>
    <text evidence="12">Binds 1 [3Fe-4S] cluster.</text>
</comment>
<feature type="domain" description="4Fe-4S ferredoxin-type" evidence="13">
    <location>
        <begin position="31"/>
        <end position="60"/>
    </location>
</feature>
<evidence type="ECO:0000256" key="7">
    <source>
        <dbReference type="ARBA" id="ARBA00022737"/>
    </source>
</evidence>
<dbReference type="PROSITE" id="PS00198">
    <property type="entry name" value="4FE4S_FER_1"/>
    <property type="match status" value="1"/>
</dbReference>
<keyword evidence="8 12" id="KW-0249">Electron transport</keyword>
<dbReference type="PANTHER" id="PTHR42859:SF2">
    <property type="entry name" value="FERREDOXIN"/>
    <property type="match status" value="1"/>
</dbReference>
<evidence type="ECO:0000256" key="12">
    <source>
        <dbReference type="RuleBase" id="RU365098"/>
    </source>
</evidence>
<evidence type="ECO:0000313" key="14">
    <source>
        <dbReference type="EMBL" id="CAJ1587478.1"/>
    </source>
</evidence>
<evidence type="ECO:0000256" key="5">
    <source>
        <dbReference type="ARBA" id="ARBA00022485"/>
    </source>
</evidence>
<protein>
    <recommendedName>
        <fullName evidence="3 12">Ferredoxin</fullName>
    </recommendedName>
</protein>
<gene>
    <name evidence="14" type="ORF">MU0050_004818</name>
</gene>
<evidence type="ECO:0000256" key="11">
    <source>
        <dbReference type="ARBA" id="ARBA00023291"/>
    </source>
</evidence>
<organism evidence="14 15">
    <name type="scientific">[Mycobacterium] wendilense</name>
    <dbReference type="NCBI Taxonomy" id="3064284"/>
    <lineage>
        <taxon>Bacteria</taxon>
        <taxon>Bacillati</taxon>
        <taxon>Actinomycetota</taxon>
        <taxon>Actinomycetes</taxon>
        <taxon>Mycobacteriales</taxon>
        <taxon>Mycobacteriaceae</taxon>
        <taxon>Mycolicibacter</taxon>
    </lineage>
</organism>
<proteinExistence type="predicted"/>
<evidence type="ECO:0000256" key="9">
    <source>
        <dbReference type="ARBA" id="ARBA00023004"/>
    </source>
</evidence>
<dbReference type="Proteomes" id="UP001190466">
    <property type="component" value="Chromosome"/>
</dbReference>
<dbReference type="RefSeq" id="WP_316513233.1">
    <property type="nucleotide sequence ID" value="NZ_OY726395.1"/>
</dbReference>
<evidence type="ECO:0000313" key="15">
    <source>
        <dbReference type="Proteomes" id="UP001190466"/>
    </source>
</evidence>
<keyword evidence="5 12" id="KW-0004">4Fe-4S</keyword>
<dbReference type="InterPro" id="IPR017896">
    <property type="entry name" value="4Fe4S_Fe-S-bd"/>
</dbReference>
<evidence type="ECO:0000259" key="13">
    <source>
        <dbReference type="PROSITE" id="PS51379"/>
    </source>
</evidence>
<dbReference type="InterPro" id="IPR054830">
    <property type="entry name" value="FdxA_Actino"/>
</dbReference>
<dbReference type="PANTHER" id="PTHR42859">
    <property type="entry name" value="OXIDOREDUCTASE"/>
    <property type="match status" value="1"/>
</dbReference>
<dbReference type="NCBIfam" id="NF045480">
    <property type="entry name" value="FdxA_Actino"/>
    <property type="match status" value="1"/>
</dbReference>
<reference evidence="14 15" key="1">
    <citation type="submission" date="2023-08" db="EMBL/GenBank/DDBJ databases">
        <authorList>
            <person name="Folkvardsen B D."/>
            <person name="Norman A."/>
        </authorList>
    </citation>
    <scope>NUCLEOTIDE SEQUENCE [LARGE SCALE GENOMIC DNA]</scope>
    <source>
        <strain evidence="14 15">Mu0050</strain>
    </source>
</reference>
<dbReference type="SUPFAM" id="SSF54862">
    <property type="entry name" value="4Fe-4S ferredoxins"/>
    <property type="match status" value="1"/>
</dbReference>
<comment type="cofactor">
    <cofactor evidence="1 12">
        <name>[4Fe-4S] cluster</name>
        <dbReference type="ChEBI" id="CHEBI:49883"/>
    </cofactor>
</comment>
<dbReference type="Gene3D" id="3.30.70.20">
    <property type="match status" value="1"/>
</dbReference>
<name>A0ABM9MKJ9_9MYCO</name>
<evidence type="ECO:0000256" key="2">
    <source>
        <dbReference type="ARBA" id="ARBA00003532"/>
    </source>
</evidence>
<comment type="function">
    <text evidence="2 12">Ferredoxins are iron-sulfur proteins that transfer electrons in a wide variety of metabolic reactions.</text>
</comment>
<dbReference type="Pfam" id="PF00037">
    <property type="entry name" value="Fer4"/>
    <property type="match status" value="1"/>
</dbReference>
<dbReference type="InterPro" id="IPR050294">
    <property type="entry name" value="RnfB_subfamily"/>
</dbReference>
<evidence type="ECO:0000256" key="3">
    <source>
        <dbReference type="ARBA" id="ARBA00013529"/>
    </source>
</evidence>
<keyword evidence="15" id="KW-1185">Reference proteome</keyword>
<evidence type="ECO:0000256" key="10">
    <source>
        <dbReference type="ARBA" id="ARBA00023014"/>
    </source>
</evidence>
<evidence type="ECO:0000256" key="4">
    <source>
        <dbReference type="ARBA" id="ARBA00022448"/>
    </source>
</evidence>
<keyword evidence="11 12" id="KW-0003">3Fe-4S</keyword>
<keyword evidence="10 12" id="KW-0411">Iron-sulfur</keyword>
<keyword evidence="7" id="KW-0677">Repeat</keyword>
<dbReference type="PROSITE" id="PS51379">
    <property type="entry name" value="4FE4S_FER_2"/>
    <property type="match status" value="1"/>
</dbReference>
<keyword evidence="6 12" id="KW-0479">Metal-binding</keyword>
<evidence type="ECO:0000256" key="1">
    <source>
        <dbReference type="ARBA" id="ARBA00001966"/>
    </source>
</evidence>
<dbReference type="InterPro" id="IPR017900">
    <property type="entry name" value="4Fe4S_Fe_S_CS"/>
</dbReference>
<keyword evidence="9 12" id="KW-0408">Iron</keyword>
<dbReference type="InterPro" id="IPR000813">
    <property type="entry name" value="7Fe_ferredoxin"/>
</dbReference>
<keyword evidence="4 12" id="KW-0813">Transport</keyword>
<dbReference type="EMBL" id="OY726395">
    <property type="protein sequence ID" value="CAJ1587478.1"/>
    <property type="molecule type" value="Genomic_DNA"/>
</dbReference>
<dbReference type="PRINTS" id="PR00354">
    <property type="entry name" value="7FE8SFRDOXIN"/>
</dbReference>
<evidence type="ECO:0000256" key="8">
    <source>
        <dbReference type="ARBA" id="ARBA00022982"/>
    </source>
</evidence>